<dbReference type="Proteomes" id="UP000179115">
    <property type="component" value="Unassembled WGS sequence"/>
</dbReference>
<proteinExistence type="predicted"/>
<dbReference type="SUPFAM" id="SSF143100">
    <property type="entry name" value="TTHA1013/TTHA0281-like"/>
    <property type="match status" value="1"/>
</dbReference>
<evidence type="ECO:0008006" key="3">
    <source>
        <dbReference type="Google" id="ProtNLM"/>
    </source>
</evidence>
<accession>A0A1F6ECX8</accession>
<sequence length="83" mass="9494">MLKNRKQYKAPLSPFTVEFDREEDGRWIAEIRKLPGVIAYGSTKREALQRVSAIALRTMADKVERGNLLTPVSRLFGYGVARR</sequence>
<evidence type="ECO:0000313" key="2">
    <source>
        <dbReference type="Proteomes" id="UP000179115"/>
    </source>
</evidence>
<evidence type="ECO:0000313" key="1">
    <source>
        <dbReference type="EMBL" id="OGG71524.1"/>
    </source>
</evidence>
<gene>
    <name evidence="1" type="ORF">A3A35_02200</name>
</gene>
<dbReference type="InterPro" id="IPR035069">
    <property type="entry name" value="TTHA1013/TTHA0281-like"/>
</dbReference>
<dbReference type="AlphaFoldDB" id="A0A1F6ECX8"/>
<dbReference type="STRING" id="1798508.A3A35_02200"/>
<comment type="caution">
    <text evidence="1">The sequence shown here is derived from an EMBL/GenBank/DDBJ whole genome shotgun (WGS) entry which is preliminary data.</text>
</comment>
<name>A0A1F6ECX8_9BACT</name>
<reference evidence="1 2" key="1">
    <citation type="journal article" date="2016" name="Nat. Commun.">
        <title>Thousands of microbial genomes shed light on interconnected biogeochemical processes in an aquifer system.</title>
        <authorList>
            <person name="Anantharaman K."/>
            <person name="Brown C.T."/>
            <person name="Hug L.A."/>
            <person name="Sharon I."/>
            <person name="Castelle C.J."/>
            <person name="Probst A.J."/>
            <person name="Thomas B.C."/>
            <person name="Singh A."/>
            <person name="Wilkins M.J."/>
            <person name="Karaoz U."/>
            <person name="Brodie E.L."/>
            <person name="Williams K.H."/>
            <person name="Hubbard S.S."/>
            <person name="Banfield J.F."/>
        </authorList>
    </citation>
    <scope>NUCLEOTIDE SEQUENCE [LARGE SCALE GENOMIC DNA]</scope>
</reference>
<protein>
    <recommendedName>
        <fullName evidence="3">HicB-like antitoxin of toxin-antitoxin system domain-containing protein</fullName>
    </recommendedName>
</protein>
<dbReference type="EMBL" id="MFLV01000017">
    <property type="protein sequence ID" value="OGG71524.1"/>
    <property type="molecule type" value="Genomic_DNA"/>
</dbReference>
<dbReference type="Gene3D" id="3.30.160.250">
    <property type="match status" value="1"/>
</dbReference>
<organism evidence="1 2">
    <name type="scientific">Candidatus Kaiserbacteria bacterium RIFCSPLOWO2_01_FULL_51_21</name>
    <dbReference type="NCBI Taxonomy" id="1798508"/>
    <lineage>
        <taxon>Bacteria</taxon>
        <taxon>Candidatus Kaiseribacteriota</taxon>
    </lineage>
</organism>